<dbReference type="CDD" id="cd02015">
    <property type="entry name" value="TPP_AHAS"/>
    <property type="match status" value="1"/>
</dbReference>
<dbReference type="GO" id="GO:0050660">
    <property type="term" value="F:flavin adenine dinucleotide binding"/>
    <property type="evidence" value="ECO:0007669"/>
    <property type="project" value="EnsemblFungi"/>
</dbReference>
<dbReference type="SUPFAM" id="SSF52467">
    <property type="entry name" value="DHS-like NAD/FAD-binding domain"/>
    <property type="match status" value="1"/>
</dbReference>
<evidence type="ECO:0000313" key="17">
    <source>
        <dbReference type="EMBL" id="KLU85216.1"/>
    </source>
</evidence>
<feature type="domain" description="Thiamine pyrophosphate enzyme TPP-binding" evidence="15">
    <location>
        <begin position="506"/>
        <end position="653"/>
    </location>
</feature>
<dbReference type="SUPFAM" id="SSF52518">
    <property type="entry name" value="Thiamin diphosphate-binding fold (THDP-binding)"/>
    <property type="match status" value="2"/>
</dbReference>
<protein>
    <recommendedName>
        <fullName evidence="4 12">Acetolactate synthase</fullName>
        <ecNumber evidence="4 12">2.2.1.6</ecNumber>
    </recommendedName>
</protein>
<dbReference type="GO" id="GO:0009099">
    <property type="term" value="P:L-valine biosynthetic process"/>
    <property type="evidence" value="ECO:0007669"/>
    <property type="project" value="UniProtKB-UniPathway"/>
</dbReference>
<evidence type="ECO:0000256" key="9">
    <source>
        <dbReference type="ARBA" id="ARBA00022946"/>
    </source>
</evidence>
<dbReference type="GO" id="GO:0005739">
    <property type="term" value="C:mitochondrion"/>
    <property type="evidence" value="ECO:0007669"/>
    <property type="project" value="TreeGrafter"/>
</dbReference>
<dbReference type="OrthoDB" id="16262at2759"/>
<evidence type="ECO:0000259" key="14">
    <source>
        <dbReference type="Pfam" id="PF00205"/>
    </source>
</evidence>
<reference evidence="18" key="5">
    <citation type="submission" date="2015-06" db="UniProtKB">
        <authorList>
            <consortium name="EnsemblFungi"/>
        </authorList>
    </citation>
    <scope>IDENTIFICATION</scope>
    <source>
        <strain evidence="18">ATCC 64411</strain>
    </source>
</reference>
<evidence type="ECO:0000313" key="18">
    <source>
        <dbReference type="EnsemblFungi" id="MAPG_04246T0"/>
    </source>
</evidence>
<feature type="domain" description="Thiamine pyrophosphate enzyme N-terminal TPP-binding" evidence="16">
    <location>
        <begin position="98"/>
        <end position="212"/>
    </location>
</feature>
<dbReference type="InterPro" id="IPR039368">
    <property type="entry name" value="AHAS_TPP"/>
</dbReference>
<dbReference type="Pfam" id="PF02775">
    <property type="entry name" value="TPP_enzyme_C"/>
    <property type="match status" value="1"/>
</dbReference>
<dbReference type="EMBL" id="GL876968">
    <property type="protein sequence ID" value="KLU85216.1"/>
    <property type="molecule type" value="Genomic_DNA"/>
</dbReference>
<dbReference type="CDD" id="cd07035">
    <property type="entry name" value="TPP_PYR_POX_like"/>
    <property type="match status" value="1"/>
</dbReference>
<dbReference type="EnsemblFungi" id="MAPG_04246T0">
    <property type="protein sequence ID" value="MAPG_04246T0"/>
    <property type="gene ID" value="MAPG_04246"/>
</dbReference>
<dbReference type="Gene3D" id="3.40.50.1220">
    <property type="entry name" value="TPP-binding domain"/>
    <property type="match status" value="1"/>
</dbReference>
<dbReference type="UniPathway" id="UPA00047">
    <property type="reaction ID" value="UER00055"/>
</dbReference>
<evidence type="ECO:0000313" key="19">
    <source>
        <dbReference type="Proteomes" id="UP000011715"/>
    </source>
</evidence>
<dbReference type="AlphaFoldDB" id="A0A0C4DW72"/>
<reference evidence="19" key="2">
    <citation type="submission" date="2010-05" db="EMBL/GenBank/DDBJ databases">
        <title>The genome sequence of Magnaporthe poae strain ATCC 64411.</title>
        <authorList>
            <person name="Ma L.-J."/>
            <person name="Dead R."/>
            <person name="Young S."/>
            <person name="Zeng Q."/>
            <person name="Koehrsen M."/>
            <person name="Alvarado L."/>
            <person name="Berlin A."/>
            <person name="Chapman S.B."/>
            <person name="Chen Z."/>
            <person name="Freedman E."/>
            <person name="Gellesch M."/>
            <person name="Goldberg J."/>
            <person name="Griggs A."/>
            <person name="Gujja S."/>
            <person name="Heilman E.R."/>
            <person name="Heiman D."/>
            <person name="Hepburn T."/>
            <person name="Howarth C."/>
            <person name="Jen D."/>
            <person name="Larson L."/>
            <person name="Mehta T."/>
            <person name="Neiman D."/>
            <person name="Pearson M."/>
            <person name="Roberts A."/>
            <person name="Saif S."/>
            <person name="Shea T."/>
            <person name="Shenoy N."/>
            <person name="Sisk P."/>
            <person name="Stolte C."/>
            <person name="Sykes S."/>
            <person name="Walk T."/>
            <person name="White J."/>
            <person name="Yandava C."/>
            <person name="Haas B."/>
            <person name="Nusbaum C."/>
            <person name="Birren B."/>
        </authorList>
    </citation>
    <scope>NUCLEOTIDE SEQUENCE [LARGE SCALE GENOMIC DNA]</scope>
    <source>
        <strain evidence="19">ATCC 64411 / 73-15</strain>
    </source>
</reference>
<evidence type="ECO:0000256" key="4">
    <source>
        <dbReference type="ARBA" id="ARBA00013145"/>
    </source>
</evidence>
<evidence type="ECO:0000256" key="2">
    <source>
        <dbReference type="ARBA" id="ARBA00005025"/>
    </source>
</evidence>
<reference evidence="17" key="1">
    <citation type="submission" date="2010-05" db="EMBL/GenBank/DDBJ databases">
        <title>The Genome Sequence of Magnaporthe poae strain ATCC 64411.</title>
        <authorList>
            <consortium name="The Broad Institute Genome Sequencing Platform"/>
            <consortium name="Broad Institute Genome Sequencing Center for Infectious Disease"/>
            <person name="Ma L.-J."/>
            <person name="Dead R."/>
            <person name="Young S."/>
            <person name="Zeng Q."/>
            <person name="Koehrsen M."/>
            <person name="Alvarado L."/>
            <person name="Berlin A."/>
            <person name="Chapman S.B."/>
            <person name="Chen Z."/>
            <person name="Freedman E."/>
            <person name="Gellesch M."/>
            <person name="Goldberg J."/>
            <person name="Griggs A."/>
            <person name="Gujja S."/>
            <person name="Heilman E.R."/>
            <person name="Heiman D."/>
            <person name="Hepburn T."/>
            <person name="Howarth C."/>
            <person name="Jen D."/>
            <person name="Larson L."/>
            <person name="Mehta T."/>
            <person name="Neiman D."/>
            <person name="Pearson M."/>
            <person name="Roberts A."/>
            <person name="Saif S."/>
            <person name="Shea T."/>
            <person name="Shenoy N."/>
            <person name="Sisk P."/>
            <person name="Stolte C."/>
            <person name="Sykes S."/>
            <person name="Walk T."/>
            <person name="White J."/>
            <person name="Yandava C."/>
            <person name="Haas B."/>
            <person name="Nusbaum C."/>
            <person name="Birren B."/>
        </authorList>
    </citation>
    <scope>NUCLEOTIDE SEQUENCE</scope>
    <source>
        <strain evidence="17">ATCC 64411</strain>
    </source>
</reference>
<evidence type="ECO:0000256" key="1">
    <source>
        <dbReference type="ARBA" id="ARBA00004974"/>
    </source>
</evidence>
<comment type="cofactor">
    <cofactor evidence="12">
        <name>thiamine diphosphate</name>
        <dbReference type="ChEBI" id="CHEBI:58937"/>
    </cofactor>
    <text evidence="12">Binds 1 thiamine pyrophosphate per subunit.</text>
</comment>
<dbReference type="FunFam" id="3.40.50.970:FF:000053">
    <property type="entry name" value="Acetolactate synthase, mitochondrial"/>
    <property type="match status" value="1"/>
</dbReference>
<dbReference type="GO" id="GO:0000287">
    <property type="term" value="F:magnesium ion binding"/>
    <property type="evidence" value="ECO:0007669"/>
    <property type="project" value="UniProtKB-UniRule"/>
</dbReference>
<dbReference type="GO" id="GO:0030976">
    <property type="term" value="F:thiamine pyrophosphate binding"/>
    <property type="evidence" value="ECO:0007669"/>
    <property type="project" value="UniProtKB-UniRule"/>
</dbReference>
<reference evidence="18" key="4">
    <citation type="journal article" date="2015" name="G3 (Bethesda)">
        <title>Genome sequences of three phytopathogenic species of the Magnaporthaceae family of fungi.</title>
        <authorList>
            <person name="Okagaki L.H."/>
            <person name="Nunes C.C."/>
            <person name="Sailsbery J."/>
            <person name="Clay B."/>
            <person name="Brown D."/>
            <person name="John T."/>
            <person name="Oh Y."/>
            <person name="Young N."/>
            <person name="Fitzgerald M."/>
            <person name="Haas B.J."/>
            <person name="Zeng Q."/>
            <person name="Young S."/>
            <person name="Adiconis X."/>
            <person name="Fan L."/>
            <person name="Levin J.Z."/>
            <person name="Mitchell T.K."/>
            <person name="Okubara P.A."/>
            <person name="Farman M.L."/>
            <person name="Kohn L.M."/>
            <person name="Birren B."/>
            <person name="Ma L.-J."/>
            <person name="Dean R.A."/>
        </authorList>
    </citation>
    <scope>NUCLEOTIDE SEQUENCE</scope>
    <source>
        <strain evidence="18">ATCC 64411 / 73-15</strain>
    </source>
</reference>
<evidence type="ECO:0000256" key="12">
    <source>
        <dbReference type="RuleBase" id="RU003591"/>
    </source>
</evidence>
<dbReference type="EMBL" id="ADBL01001006">
    <property type="status" value="NOT_ANNOTATED_CDS"/>
    <property type="molecule type" value="Genomic_DNA"/>
</dbReference>
<dbReference type="InterPro" id="IPR029035">
    <property type="entry name" value="DHS-like_NAD/FAD-binding_dom"/>
</dbReference>
<dbReference type="Gene3D" id="3.40.50.970">
    <property type="match status" value="2"/>
</dbReference>
<dbReference type="FunFam" id="3.40.50.970:FF:000007">
    <property type="entry name" value="Acetolactate synthase"/>
    <property type="match status" value="1"/>
</dbReference>
<dbReference type="InterPro" id="IPR012846">
    <property type="entry name" value="Acetolactate_synth_lsu"/>
</dbReference>
<dbReference type="PANTHER" id="PTHR18968">
    <property type="entry name" value="THIAMINE PYROPHOSPHATE ENZYMES"/>
    <property type="match status" value="1"/>
</dbReference>
<feature type="domain" description="Thiamine pyrophosphate enzyme central" evidence="14">
    <location>
        <begin position="296"/>
        <end position="441"/>
    </location>
</feature>
<dbReference type="InterPro" id="IPR000399">
    <property type="entry name" value="TPP-bd_CS"/>
</dbReference>
<evidence type="ECO:0000256" key="11">
    <source>
        <dbReference type="ARBA" id="ARBA00023304"/>
    </source>
</evidence>
<comment type="pathway">
    <text evidence="1 12">Amino-acid biosynthesis; L-isoleucine biosynthesis; L-isoleucine from 2-oxobutanoate: step 1/4.</text>
</comment>
<gene>
    <name evidence="17" type="ORF">MAPG_04246</name>
</gene>
<dbReference type="PROSITE" id="PS00187">
    <property type="entry name" value="TPP_ENZYMES"/>
    <property type="match status" value="1"/>
</dbReference>
<keyword evidence="7 12" id="KW-0479">Metal-binding</keyword>
<comment type="similarity">
    <text evidence="3 12">Belongs to the TPP enzyme family.</text>
</comment>
<keyword evidence="19" id="KW-1185">Reference proteome</keyword>
<dbReference type="InterPro" id="IPR045229">
    <property type="entry name" value="TPP_enz"/>
</dbReference>
<comment type="catalytic activity">
    <reaction evidence="12">
        <text>2 pyruvate + H(+) = (2S)-2-acetolactate + CO2</text>
        <dbReference type="Rhea" id="RHEA:25249"/>
        <dbReference type="ChEBI" id="CHEBI:15361"/>
        <dbReference type="ChEBI" id="CHEBI:15378"/>
        <dbReference type="ChEBI" id="CHEBI:16526"/>
        <dbReference type="ChEBI" id="CHEBI:58476"/>
        <dbReference type="EC" id="2.2.1.6"/>
    </reaction>
</comment>
<dbReference type="GO" id="GO:0005948">
    <property type="term" value="C:acetolactate synthase complex"/>
    <property type="evidence" value="ECO:0007669"/>
    <property type="project" value="EnsemblFungi"/>
</dbReference>
<sequence>MLRSAGGQTCKALKAVTQSPSCRPCTLTSTPSSFKTAAAVSRAAGIRNKSTSAAAAEAAVPRAKPSPSFNAEPRANDHVQPLVDPQEGELDETFVGKTGGEIFHEMMLKHNVKHIFGYPGGAILPVYDAIYNSPHIGFVLPKHEQGAGHMAEGYARASGKPGVVLVTSGPGATNVVTPMADALADGVPMVVFTGQVVTSAIGSDAFQEADVIGISRSCTKWNVMIKSVAEIPRRINEAFEVATSGRPGPVLVDLPKDITAGILRKGIPIEPVRRPWQTLIGRVRQDVTKGMLASELNRVAGLLSVAKKPLIYAGHGIICSKDGVKHLKELADKASIPVTTTLHGLGAFDELDEKSLHMLGMHGSAYANMAMQEADLIIALGGRFDDRVTLSIPKFAPAARAAAKEDRGGIVHFEILPKNINKVIEATVAIEGDVGDSLKQLLPRVQAKSMADRKEWFDQIKSWKQKWPFSNYEKAERSGLIKPQTLIEELSNLTSDRKDKTIITTGVGQHQMWAAQHFRWRHPRTMISSGGLGTMGYGLPAAIGAKVAKPDALVIDIDGDASFNMTLTELSTAAQFNIGVKVIVLNNEEQGMVTQWQNLFYEDRYSHTHQRNPDFMKLAEAMDVQHRRVSKPDEVVDALKWLIESDGPALLEVITDKKVPVLPMVPTGHGLHEFITFDADKEKQRRELMRARTNGLHG</sequence>
<name>A0A0C4DW72_MAGP6</name>
<dbReference type="EC" id="2.2.1.6" evidence="4 12"/>
<dbReference type="OMA" id="YMGMIGM"/>
<dbReference type="Proteomes" id="UP000011715">
    <property type="component" value="Unassembled WGS sequence"/>
</dbReference>
<dbReference type="InterPro" id="IPR012001">
    <property type="entry name" value="Thiamin_PyroP_enz_TPP-bd_dom"/>
</dbReference>
<feature type="region of interest" description="Disordered" evidence="13">
    <location>
        <begin position="56"/>
        <end position="81"/>
    </location>
</feature>
<evidence type="ECO:0000256" key="13">
    <source>
        <dbReference type="SAM" id="MobiDB-lite"/>
    </source>
</evidence>
<dbReference type="eggNOG" id="KOG4166">
    <property type="taxonomic scope" value="Eukaryota"/>
</dbReference>
<dbReference type="GO" id="GO:1901705">
    <property type="term" value="P:L-isoleucine biosynthetic process"/>
    <property type="evidence" value="ECO:0007669"/>
    <property type="project" value="EnsemblFungi"/>
</dbReference>
<comment type="cofactor">
    <cofactor evidence="12">
        <name>Mg(2+)</name>
        <dbReference type="ChEBI" id="CHEBI:18420"/>
    </cofactor>
    <text evidence="12">Binds 1 Mg(2+) ion per subunit.</text>
</comment>
<keyword evidence="5 12" id="KW-0028">Amino-acid biosynthesis</keyword>
<dbReference type="PANTHER" id="PTHR18968:SF13">
    <property type="entry name" value="ACETOLACTATE SYNTHASE CATALYTIC SUBUNIT, MITOCHONDRIAL"/>
    <property type="match status" value="1"/>
</dbReference>
<evidence type="ECO:0000256" key="6">
    <source>
        <dbReference type="ARBA" id="ARBA00022679"/>
    </source>
</evidence>
<evidence type="ECO:0000256" key="5">
    <source>
        <dbReference type="ARBA" id="ARBA00022605"/>
    </source>
</evidence>
<keyword evidence="9" id="KW-0809">Transit peptide</keyword>
<dbReference type="STRING" id="644358.A0A0C4DW72"/>
<accession>A0A0C4DW72</accession>
<reference evidence="17" key="3">
    <citation type="submission" date="2011-03" db="EMBL/GenBank/DDBJ databases">
        <title>Annotation of Magnaporthe poae ATCC 64411.</title>
        <authorList>
            <person name="Ma L.-J."/>
            <person name="Dead R."/>
            <person name="Young S.K."/>
            <person name="Zeng Q."/>
            <person name="Gargeya S."/>
            <person name="Fitzgerald M."/>
            <person name="Haas B."/>
            <person name="Abouelleil A."/>
            <person name="Alvarado L."/>
            <person name="Arachchi H.M."/>
            <person name="Berlin A."/>
            <person name="Brown A."/>
            <person name="Chapman S.B."/>
            <person name="Chen Z."/>
            <person name="Dunbar C."/>
            <person name="Freedman E."/>
            <person name="Gearin G."/>
            <person name="Gellesch M."/>
            <person name="Goldberg J."/>
            <person name="Griggs A."/>
            <person name="Gujja S."/>
            <person name="Heiman D."/>
            <person name="Howarth C."/>
            <person name="Larson L."/>
            <person name="Lui A."/>
            <person name="MacDonald P.J.P."/>
            <person name="Mehta T."/>
            <person name="Montmayeur A."/>
            <person name="Murphy C."/>
            <person name="Neiman D."/>
            <person name="Pearson M."/>
            <person name="Priest M."/>
            <person name="Roberts A."/>
            <person name="Saif S."/>
            <person name="Shea T."/>
            <person name="Shenoy N."/>
            <person name="Sisk P."/>
            <person name="Stolte C."/>
            <person name="Sykes S."/>
            <person name="Yandava C."/>
            <person name="Wortman J."/>
            <person name="Nusbaum C."/>
            <person name="Birren B."/>
        </authorList>
    </citation>
    <scope>NUCLEOTIDE SEQUENCE</scope>
    <source>
        <strain evidence="17">ATCC 64411</strain>
    </source>
</reference>
<dbReference type="Pfam" id="PF00205">
    <property type="entry name" value="TPP_enzyme_M"/>
    <property type="match status" value="1"/>
</dbReference>
<organism evidence="18 19">
    <name type="scientific">Magnaporthiopsis poae (strain ATCC 64411 / 73-15)</name>
    <name type="common">Kentucky bluegrass fungus</name>
    <name type="synonym">Magnaporthe poae</name>
    <dbReference type="NCBI Taxonomy" id="644358"/>
    <lineage>
        <taxon>Eukaryota</taxon>
        <taxon>Fungi</taxon>
        <taxon>Dikarya</taxon>
        <taxon>Ascomycota</taxon>
        <taxon>Pezizomycotina</taxon>
        <taxon>Sordariomycetes</taxon>
        <taxon>Sordariomycetidae</taxon>
        <taxon>Magnaporthales</taxon>
        <taxon>Magnaporthaceae</taxon>
        <taxon>Magnaporthiopsis</taxon>
    </lineage>
</organism>
<dbReference type="Pfam" id="PF02776">
    <property type="entry name" value="TPP_enzyme_N"/>
    <property type="match status" value="1"/>
</dbReference>
<evidence type="ECO:0000259" key="16">
    <source>
        <dbReference type="Pfam" id="PF02776"/>
    </source>
</evidence>
<evidence type="ECO:0000256" key="10">
    <source>
        <dbReference type="ARBA" id="ARBA00023052"/>
    </source>
</evidence>
<keyword evidence="11 12" id="KW-0100">Branched-chain amino acid biosynthesis</keyword>
<evidence type="ECO:0000256" key="8">
    <source>
        <dbReference type="ARBA" id="ARBA00022842"/>
    </source>
</evidence>
<dbReference type="FunFam" id="3.40.50.1220:FF:000008">
    <property type="entry name" value="Acetolactate synthase"/>
    <property type="match status" value="1"/>
</dbReference>
<comment type="pathway">
    <text evidence="2 12">Amino-acid biosynthesis; L-valine biosynthesis; L-valine from pyruvate: step 1/4.</text>
</comment>
<dbReference type="InterPro" id="IPR012000">
    <property type="entry name" value="Thiamin_PyroP_enz_cen_dom"/>
</dbReference>
<evidence type="ECO:0000256" key="7">
    <source>
        <dbReference type="ARBA" id="ARBA00022723"/>
    </source>
</evidence>
<dbReference type="InterPro" id="IPR029061">
    <property type="entry name" value="THDP-binding"/>
</dbReference>
<dbReference type="NCBIfam" id="TIGR00118">
    <property type="entry name" value="acolac_lg"/>
    <property type="match status" value="1"/>
</dbReference>
<keyword evidence="8 12" id="KW-0460">Magnesium</keyword>
<dbReference type="GO" id="GO:0003984">
    <property type="term" value="F:acetolactate synthase activity"/>
    <property type="evidence" value="ECO:0007669"/>
    <property type="project" value="UniProtKB-EC"/>
</dbReference>
<keyword evidence="6 12" id="KW-0808">Transferase</keyword>
<dbReference type="UniPathway" id="UPA00049">
    <property type="reaction ID" value="UER00059"/>
</dbReference>
<keyword evidence="10 12" id="KW-0786">Thiamine pyrophosphate</keyword>
<proteinExistence type="inferred from homology"/>
<evidence type="ECO:0000259" key="15">
    <source>
        <dbReference type="Pfam" id="PF02775"/>
    </source>
</evidence>
<dbReference type="VEuPathDB" id="FungiDB:MAPG_04246"/>
<evidence type="ECO:0000256" key="3">
    <source>
        <dbReference type="ARBA" id="ARBA00007812"/>
    </source>
</evidence>
<dbReference type="InterPro" id="IPR011766">
    <property type="entry name" value="TPP_enzyme_TPP-bd"/>
</dbReference>